<dbReference type="GO" id="GO:0016757">
    <property type="term" value="F:glycosyltransferase activity"/>
    <property type="evidence" value="ECO:0007669"/>
    <property type="project" value="InterPro"/>
</dbReference>
<evidence type="ECO:0000259" key="1">
    <source>
        <dbReference type="Pfam" id="PF00534"/>
    </source>
</evidence>
<evidence type="ECO:0000313" key="3">
    <source>
        <dbReference type="EMBL" id="MXP44332.1"/>
    </source>
</evidence>
<dbReference type="EMBL" id="WTYL01000002">
    <property type="protein sequence ID" value="MXP44332.1"/>
    <property type="molecule type" value="Genomic_DNA"/>
</dbReference>
<dbReference type="InterPro" id="IPR001296">
    <property type="entry name" value="Glyco_trans_1"/>
</dbReference>
<gene>
    <name evidence="3" type="ORF">GRI65_07675</name>
</gene>
<keyword evidence="4" id="KW-1185">Reference proteome</keyword>
<dbReference type="InterPro" id="IPR028098">
    <property type="entry name" value="Glyco_trans_4-like_N"/>
</dbReference>
<dbReference type="OrthoDB" id="7847955at2"/>
<dbReference type="CDD" id="cd03801">
    <property type="entry name" value="GT4_PimA-like"/>
    <property type="match status" value="1"/>
</dbReference>
<protein>
    <submittedName>
        <fullName evidence="3">Glycosyltransferase</fullName>
    </submittedName>
</protein>
<name>A0A845B439_9SPHN</name>
<dbReference type="Pfam" id="PF13439">
    <property type="entry name" value="Glyco_transf_4"/>
    <property type="match status" value="1"/>
</dbReference>
<dbReference type="RefSeq" id="WP_160755939.1">
    <property type="nucleotide sequence ID" value="NZ_WTYL01000002.1"/>
</dbReference>
<keyword evidence="3" id="KW-0808">Transferase</keyword>
<dbReference type="SUPFAM" id="SSF53756">
    <property type="entry name" value="UDP-Glycosyltransferase/glycogen phosphorylase"/>
    <property type="match status" value="1"/>
</dbReference>
<feature type="domain" description="Glycosyl transferase family 1" evidence="1">
    <location>
        <begin position="191"/>
        <end position="355"/>
    </location>
</feature>
<dbReference type="PANTHER" id="PTHR12526">
    <property type="entry name" value="GLYCOSYLTRANSFERASE"/>
    <property type="match status" value="1"/>
</dbReference>
<evidence type="ECO:0000259" key="2">
    <source>
        <dbReference type="Pfam" id="PF13439"/>
    </source>
</evidence>
<dbReference type="Proteomes" id="UP000431922">
    <property type="component" value="Unassembled WGS sequence"/>
</dbReference>
<proteinExistence type="predicted"/>
<accession>A0A845B439</accession>
<feature type="domain" description="Glycosyltransferase subfamily 4-like N-terminal" evidence="2">
    <location>
        <begin position="18"/>
        <end position="156"/>
    </location>
</feature>
<dbReference type="Pfam" id="PF00534">
    <property type="entry name" value="Glycos_transf_1"/>
    <property type="match status" value="1"/>
</dbReference>
<evidence type="ECO:0000313" key="4">
    <source>
        <dbReference type="Proteomes" id="UP000431922"/>
    </source>
</evidence>
<sequence>MSDDRLTICFPLIGEILGGSHVSLKGLLDRLPRDKYRILIVCDQNGSRISRFFEDFEQIPDPVTARRDFVVGQPFGWRKIAAAMRGLPHRAKLLREQGVDIVHTNDGQNHAYWGLAAKLAGTAHVWHHRSDPTARGIRFMAPLLADRIVAVSEFALPAKRWGSLRHARVIHSPFDISATIDRAAARRKLVEELGCREDAVLCGYFGLFIDRKKPLDFIAAVRELGKRTGKPTFGLLFGEAADDALYVRILSSSAASMEQANIRLMGFRSPGIDWISACDVLLVPAIGEPLGRTLVEAMLAGTPVVATRSGGNAEALAPDHGVLVPPDNPGEMAEAADALLRDPVRCRAMTERARENAVTRFSAERHVSQIEQVYEQLRTARSTL</sequence>
<dbReference type="Gene3D" id="3.40.50.2000">
    <property type="entry name" value="Glycogen Phosphorylase B"/>
    <property type="match status" value="2"/>
</dbReference>
<organism evidence="3 4">
    <name type="scientific">Allopontixanthobacter sediminis</name>
    <dbReference type="NCBI Taxonomy" id="1689985"/>
    <lineage>
        <taxon>Bacteria</taxon>
        <taxon>Pseudomonadati</taxon>
        <taxon>Pseudomonadota</taxon>
        <taxon>Alphaproteobacteria</taxon>
        <taxon>Sphingomonadales</taxon>
        <taxon>Erythrobacteraceae</taxon>
        <taxon>Allopontixanthobacter</taxon>
    </lineage>
</organism>
<reference evidence="3 4" key="1">
    <citation type="submission" date="2019-12" db="EMBL/GenBank/DDBJ databases">
        <title>Genomic-based taxomic classification of the family Erythrobacteraceae.</title>
        <authorList>
            <person name="Xu L."/>
        </authorList>
    </citation>
    <scope>NUCLEOTIDE SEQUENCE [LARGE SCALE GENOMIC DNA]</scope>
    <source>
        <strain evidence="3 4">KCTC 42453</strain>
    </source>
</reference>
<comment type="caution">
    <text evidence="3">The sequence shown here is derived from an EMBL/GenBank/DDBJ whole genome shotgun (WGS) entry which is preliminary data.</text>
</comment>
<dbReference type="AlphaFoldDB" id="A0A845B439"/>